<protein>
    <recommendedName>
        <fullName evidence="7">RDD domain-containing protein</fullName>
    </recommendedName>
</protein>
<evidence type="ECO:0000313" key="8">
    <source>
        <dbReference type="EMBL" id="RUO22997.1"/>
    </source>
</evidence>
<dbReference type="PANTHER" id="PTHR36115:SF10">
    <property type="entry name" value="RDD DOMAIN-CONTAINING PROTEIN"/>
    <property type="match status" value="1"/>
</dbReference>
<feature type="transmembrane region" description="Helical" evidence="6">
    <location>
        <begin position="64"/>
        <end position="95"/>
    </location>
</feature>
<keyword evidence="5 6" id="KW-0472">Membrane</keyword>
<evidence type="ECO:0000259" key="7">
    <source>
        <dbReference type="Pfam" id="PF06271"/>
    </source>
</evidence>
<evidence type="ECO:0000256" key="4">
    <source>
        <dbReference type="ARBA" id="ARBA00022989"/>
    </source>
</evidence>
<evidence type="ECO:0000313" key="9">
    <source>
        <dbReference type="Proteomes" id="UP000288293"/>
    </source>
</evidence>
<dbReference type="PANTHER" id="PTHR36115">
    <property type="entry name" value="PROLINE-RICH ANTIGEN HOMOLOG-RELATED"/>
    <property type="match status" value="1"/>
</dbReference>
<dbReference type="GO" id="GO:0005886">
    <property type="term" value="C:plasma membrane"/>
    <property type="evidence" value="ECO:0007669"/>
    <property type="project" value="UniProtKB-SubCell"/>
</dbReference>
<keyword evidence="4 6" id="KW-1133">Transmembrane helix</keyword>
<evidence type="ECO:0000256" key="6">
    <source>
        <dbReference type="SAM" id="Phobius"/>
    </source>
</evidence>
<accession>A0A432W1C3</accession>
<proteinExistence type="predicted"/>
<organism evidence="8 9">
    <name type="scientific">Aliidiomarina minuta</name>
    <dbReference type="NCBI Taxonomy" id="880057"/>
    <lineage>
        <taxon>Bacteria</taxon>
        <taxon>Pseudomonadati</taxon>
        <taxon>Pseudomonadota</taxon>
        <taxon>Gammaproteobacteria</taxon>
        <taxon>Alteromonadales</taxon>
        <taxon>Idiomarinaceae</taxon>
        <taxon>Aliidiomarina</taxon>
    </lineage>
</organism>
<keyword evidence="2" id="KW-1003">Cell membrane</keyword>
<dbReference type="AlphaFoldDB" id="A0A432W1C3"/>
<feature type="domain" description="RDD" evidence="7">
    <location>
        <begin position="51"/>
        <end position="186"/>
    </location>
</feature>
<dbReference type="InterPro" id="IPR010432">
    <property type="entry name" value="RDD"/>
</dbReference>
<comment type="caution">
    <text evidence="8">The sequence shown here is derived from an EMBL/GenBank/DDBJ whole genome shotgun (WGS) entry which is preliminary data.</text>
</comment>
<keyword evidence="3 6" id="KW-0812">Transmembrane</keyword>
<dbReference type="EMBL" id="PIPL01000004">
    <property type="protein sequence ID" value="RUO22997.1"/>
    <property type="molecule type" value="Genomic_DNA"/>
</dbReference>
<evidence type="ECO:0000256" key="3">
    <source>
        <dbReference type="ARBA" id="ARBA00022692"/>
    </source>
</evidence>
<reference evidence="8 9" key="1">
    <citation type="journal article" date="2011" name="Front. Microbiol.">
        <title>Genomic signatures of strain selection and enhancement in Bacillus atrophaeus var. globigii, a historical biowarfare simulant.</title>
        <authorList>
            <person name="Gibbons H.S."/>
            <person name="Broomall S.M."/>
            <person name="McNew L.A."/>
            <person name="Daligault H."/>
            <person name="Chapman C."/>
            <person name="Bruce D."/>
            <person name="Karavis M."/>
            <person name="Krepps M."/>
            <person name="McGregor P.A."/>
            <person name="Hong C."/>
            <person name="Park K.H."/>
            <person name="Akmal A."/>
            <person name="Feldman A."/>
            <person name="Lin J.S."/>
            <person name="Chang W.E."/>
            <person name="Higgs B.W."/>
            <person name="Demirev P."/>
            <person name="Lindquist J."/>
            <person name="Liem A."/>
            <person name="Fochler E."/>
            <person name="Read T.D."/>
            <person name="Tapia R."/>
            <person name="Johnson S."/>
            <person name="Bishop-Lilly K.A."/>
            <person name="Detter C."/>
            <person name="Han C."/>
            <person name="Sozhamannan S."/>
            <person name="Rosenzweig C.N."/>
            <person name="Skowronski E.W."/>
        </authorList>
    </citation>
    <scope>NUCLEOTIDE SEQUENCE [LARGE SCALE GENOMIC DNA]</scope>
    <source>
        <strain evidence="8 9">MLST1</strain>
    </source>
</reference>
<evidence type="ECO:0000256" key="2">
    <source>
        <dbReference type="ARBA" id="ARBA00022475"/>
    </source>
</evidence>
<keyword evidence="9" id="KW-1185">Reference proteome</keyword>
<dbReference type="Pfam" id="PF06271">
    <property type="entry name" value="RDD"/>
    <property type="match status" value="1"/>
</dbReference>
<dbReference type="InterPro" id="IPR051791">
    <property type="entry name" value="Pra-immunoreactive"/>
</dbReference>
<evidence type="ECO:0000256" key="5">
    <source>
        <dbReference type="ARBA" id="ARBA00023136"/>
    </source>
</evidence>
<comment type="subcellular location">
    <subcellularLocation>
        <location evidence="1">Cell membrane</location>
        <topology evidence="1">Multi-pass membrane protein</topology>
    </subcellularLocation>
</comment>
<feature type="transmembrane region" description="Helical" evidence="6">
    <location>
        <begin position="107"/>
        <end position="126"/>
    </location>
</feature>
<evidence type="ECO:0000256" key="1">
    <source>
        <dbReference type="ARBA" id="ARBA00004651"/>
    </source>
</evidence>
<dbReference type="Proteomes" id="UP000288293">
    <property type="component" value="Unassembled WGS sequence"/>
</dbReference>
<gene>
    <name evidence="8" type="ORF">CWE09_13780</name>
</gene>
<sequence length="205" mass="22814">MLVERVALYPRTPLNQGANENNFMLSFALVQHLSKRPLMPAFPEHTHFPRAGLARRLGAILYDFLVIIALLMFATIIALGFVAGLVSIGLISLGAEQDHASVLEGNVLFMLYLVAVIFWFYAGFWVRGGQTIGMRSWRLKVQNTDGSCIGWKQATIRLLSSAFGLSNIGLLFSGQQKLAWQDKAANCEVIVLSAEANKLRNWKKF</sequence>
<name>A0A432W1C3_9GAMM</name>